<feature type="transmembrane region" description="Helical" evidence="1">
    <location>
        <begin position="97"/>
        <end position="121"/>
    </location>
</feature>
<dbReference type="KEGG" id="osg:BST96_16620"/>
<dbReference type="EMBL" id="CP019343">
    <property type="protein sequence ID" value="ARN75586.1"/>
    <property type="molecule type" value="Genomic_DNA"/>
</dbReference>
<feature type="transmembrane region" description="Helical" evidence="1">
    <location>
        <begin position="51"/>
        <end position="71"/>
    </location>
</feature>
<evidence type="ECO:0000313" key="2">
    <source>
        <dbReference type="EMBL" id="ARN75586.1"/>
    </source>
</evidence>
<name>A0A1X9NDE9_9GAMM</name>
<keyword evidence="1" id="KW-1133">Transmembrane helix</keyword>
<organism evidence="2 3">
    <name type="scientific">Oceanicoccus sagamiensis</name>
    <dbReference type="NCBI Taxonomy" id="716816"/>
    <lineage>
        <taxon>Bacteria</taxon>
        <taxon>Pseudomonadati</taxon>
        <taxon>Pseudomonadota</taxon>
        <taxon>Gammaproteobacteria</taxon>
        <taxon>Cellvibrionales</taxon>
        <taxon>Spongiibacteraceae</taxon>
        <taxon>Oceanicoccus</taxon>
    </lineage>
</organism>
<gene>
    <name evidence="2" type="ORF">BST96_16620</name>
</gene>
<reference evidence="2 3" key="1">
    <citation type="submission" date="2016-11" db="EMBL/GenBank/DDBJ databases">
        <title>Trade-off between light-utilization and light-protection in marine flavobacteria.</title>
        <authorList>
            <person name="Kumagai Y."/>
        </authorList>
    </citation>
    <scope>NUCLEOTIDE SEQUENCE [LARGE SCALE GENOMIC DNA]</scope>
    <source>
        <strain evidence="2 3">NBRC 107125</strain>
    </source>
</reference>
<keyword evidence="1" id="KW-0812">Transmembrane</keyword>
<accession>A0A1X9NDE9</accession>
<feature type="transmembrane region" description="Helical" evidence="1">
    <location>
        <begin position="20"/>
        <end position="44"/>
    </location>
</feature>
<protein>
    <submittedName>
        <fullName evidence="2">Uncharacterized protein</fullName>
    </submittedName>
</protein>
<evidence type="ECO:0000313" key="3">
    <source>
        <dbReference type="Proteomes" id="UP000193450"/>
    </source>
</evidence>
<keyword evidence="1" id="KW-0472">Membrane</keyword>
<dbReference type="Proteomes" id="UP000193450">
    <property type="component" value="Chromosome"/>
</dbReference>
<dbReference type="AlphaFoldDB" id="A0A1X9NDE9"/>
<keyword evidence="3" id="KW-1185">Reference proteome</keyword>
<evidence type="ECO:0000256" key="1">
    <source>
        <dbReference type="SAM" id="Phobius"/>
    </source>
</evidence>
<sequence length="202" mass="23025">MIGWFKLPVDEFHFTLSVTLYWVVFIAIIWWFHYFASVYCYRLISKWQPPLWAHTSLGPIIGGVFLLYPLGVYTEWGIEWFGTEAAPPGPFWFQPSLIWFSYYLKFAIPGVAVWVGFNYFFALLPDNKRFTDDAGEHSVAATTVDTSVTAIEPAAKSARPKQLSTFIEVCEGIDVAAIELLQAQENYIMIAAGVSRKWCATR</sequence>
<proteinExistence type="predicted"/>